<name>A0A977PWF5_9CYAN</name>
<dbReference type="AlphaFoldDB" id="A0A977PWF5"/>
<dbReference type="EMBL" id="CP073041">
    <property type="protein sequence ID" value="UXE61644.1"/>
    <property type="molecule type" value="Genomic_DNA"/>
</dbReference>
<sequence length="84" mass="9545">MNANKFSSLSKSSTDAQIGEFWDTHDFTDFDTDAPDIEFEVAYSVPLEVDLFSEIEKQAQQRGVEVEALVNLWLRQKLSEQAMG</sequence>
<evidence type="ECO:0000313" key="1">
    <source>
        <dbReference type="EMBL" id="UXE61644.1"/>
    </source>
</evidence>
<accession>A0A977PWF5</accession>
<organism evidence="1">
    <name type="scientific">Woronichinia naegeliana WA131</name>
    <dbReference type="NCBI Taxonomy" id="2824559"/>
    <lineage>
        <taxon>Bacteria</taxon>
        <taxon>Bacillati</taxon>
        <taxon>Cyanobacteriota</taxon>
        <taxon>Cyanophyceae</taxon>
        <taxon>Synechococcales</taxon>
        <taxon>Coelosphaeriaceae</taxon>
        <taxon>Woronichinia</taxon>
    </lineage>
</organism>
<dbReference type="InterPro" id="IPR022148">
    <property type="entry name" value="CopG_antitoxin"/>
</dbReference>
<dbReference type="Pfam" id="PF12441">
    <property type="entry name" value="CopG_antitoxin"/>
    <property type="match status" value="1"/>
</dbReference>
<dbReference type="KEGG" id="wna:KA717_01315"/>
<protein>
    <submittedName>
        <fullName evidence="1">BrnA antitoxin family protein</fullName>
    </submittedName>
</protein>
<proteinExistence type="predicted"/>
<gene>
    <name evidence="1" type="ORF">KA717_01315</name>
</gene>
<reference evidence="1" key="1">
    <citation type="submission" date="2021-04" db="EMBL/GenBank/DDBJ databases">
        <title>Genome sequence of Woronichinia naegeliana from Washington state freshwater lake bloom.</title>
        <authorList>
            <person name="Dreher T.W."/>
        </authorList>
    </citation>
    <scope>NUCLEOTIDE SEQUENCE</scope>
    <source>
        <strain evidence="1">WA131</strain>
    </source>
</reference>
<dbReference type="Proteomes" id="UP001065613">
    <property type="component" value="Chromosome"/>
</dbReference>